<accession>A0A8S9GMC7</accession>
<dbReference type="EMBL" id="QGKY02001925">
    <property type="protein sequence ID" value="KAF2547013.1"/>
    <property type="molecule type" value="Genomic_DNA"/>
</dbReference>
<evidence type="ECO:0000313" key="2">
    <source>
        <dbReference type="EMBL" id="KAF2547013.1"/>
    </source>
</evidence>
<gene>
    <name evidence="2" type="ORF">F2Q70_00021506</name>
</gene>
<feature type="region of interest" description="Disordered" evidence="1">
    <location>
        <begin position="421"/>
        <end position="450"/>
    </location>
</feature>
<evidence type="ECO:0000256" key="1">
    <source>
        <dbReference type="SAM" id="MobiDB-lite"/>
    </source>
</evidence>
<proteinExistence type="predicted"/>
<feature type="compositionally biased region" description="Polar residues" evidence="1">
    <location>
        <begin position="308"/>
        <end position="327"/>
    </location>
</feature>
<dbReference type="AlphaFoldDB" id="A0A8S9GMC7"/>
<organism evidence="2">
    <name type="scientific">Brassica cretica</name>
    <name type="common">Mustard</name>
    <dbReference type="NCBI Taxonomy" id="69181"/>
    <lineage>
        <taxon>Eukaryota</taxon>
        <taxon>Viridiplantae</taxon>
        <taxon>Streptophyta</taxon>
        <taxon>Embryophyta</taxon>
        <taxon>Tracheophyta</taxon>
        <taxon>Spermatophyta</taxon>
        <taxon>Magnoliopsida</taxon>
        <taxon>eudicotyledons</taxon>
        <taxon>Gunneridae</taxon>
        <taxon>Pentapetalae</taxon>
        <taxon>rosids</taxon>
        <taxon>malvids</taxon>
        <taxon>Brassicales</taxon>
        <taxon>Brassicaceae</taxon>
        <taxon>Brassiceae</taxon>
        <taxon>Brassica</taxon>
    </lineage>
</organism>
<feature type="region of interest" description="Disordered" evidence="1">
    <location>
        <begin position="280"/>
        <end position="332"/>
    </location>
</feature>
<sequence>MKKGSWTELRKSVTSWTNWASWRTGQDLGGGFGGWAGVQVRVVTSSWLDQVRSWTGPTKPCACRKRAKQLESVSGRRGAQSDHRILKIDPNMVYLREKTKQTATGTTERTSKNDRVSWSKDRIMDHGLEPVRSCDLMLKCWAGKSKSTRGKKDKGLAEPSAAAVDGVNPLNTTPFGPEIGHNSRETLMVQTNLVDTGTRVEEDPLNRNLEQHEEEVVESSNAGRHSAPDGGAREELAGRRRRLAAEPSMRDVLKALTAVATQITTLTQAFTPLVNSYMTSSTRSNKETQLLFSPDPTSLEHSIRNETLDPSTDTRSPLSTEDTNLPSTDIFHPTSINISTRTSIDTEPRDMVATLILVRDDRGNLHDQKGHLRNAAGQRIDAQGAAIPDGEGREAARTRYRSRKSDGFRRITLVSIDAKPRTSIDRGHPKSIDVVRPDPGFLNQTRPRLT</sequence>
<name>A0A8S9GMC7_BRACR</name>
<feature type="compositionally biased region" description="Polar residues" evidence="1">
    <location>
        <begin position="280"/>
        <end position="300"/>
    </location>
</feature>
<feature type="region of interest" description="Disordered" evidence="1">
    <location>
        <begin position="203"/>
        <end position="236"/>
    </location>
</feature>
<feature type="compositionally biased region" description="Basic and acidic residues" evidence="1">
    <location>
        <begin position="421"/>
        <end position="436"/>
    </location>
</feature>
<protein>
    <submittedName>
        <fullName evidence="2">Uncharacterized protein</fullName>
    </submittedName>
</protein>
<comment type="caution">
    <text evidence="2">The sequence shown here is derived from an EMBL/GenBank/DDBJ whole genome shotgun (WGS) entry which is preliminary data.</text>
</comment>
<reference evidence="2" key="1">
    <citation type="submission" date="2019-12" db="EMBL/GenBank/DDBJ databases">
        <title>Genome sequencing and annotation of Brassica cretica.</title>
        <authorList>
            <person name="Studholme D.J."/>
            <person name="Sarris P.F."/>
        </authorList>
    </citation>
    <scope>NUCLEOTIDE SEQUENCE</scope>
    <source>
        <strain evidence="2">PFS-102/07</strain>
        <tissue evidence="2">Leaf</tissue>
    </source>
</reference>
<feature type="region of interest" description="Disordered" evidence="1">
    <location>
        <begin position="146"/>
        <end position="171"/>
    </location>
</feature>